<dbReference type="Proteomes" id="UP000831019">
    <property type="component" value="Chromosome"/>
</dbReference>
<accession>A0ABY3ZLA7</accession>
<keyword evidence="2" id="KW-1185">Reference proteome</keyword>
<organism evidence="1 2">
    <name type="scientific">Sulfitobacter dubius</name>
    <dbReference type="NCBI Taxonomy" id="218673"/>
    <lineage>
        <taxon>Bacteria</taxon>
        <taxon>Pseudomonadati</taxon>
        <taxon>Pseudomonadota</taxon>
        <taxon>Alphaproteobacteria</taxon>
        <taxon>Rhodobacterales</taxon>
        <taxon>Roseobacteraceae</taxon>
        <taxon>Sulfitobacter</taxon>
    </lineage>
</organism>
<sequence length="60" mass="7031">MSLSWPACIGLLSWVIYLGNREDRLNKQHFFAFLQQGQIVAQNSQRQQEAERAWVFPEHG</sequence>
<evidence type="ECO:0000313" key="1">
    <source>
        <dbReference type="EMBL" id="UOA13523.1"/>
    </source>
</evidence>
<dbReference type="EMBL" id="CP085144">
    <property type="protein sequence ID" value="UOA13523.1"/>
    <property type="molecule type" value="Genomic_DNA"/>
</dbReference>
<evidence type="ECO:0000313" key="2">
    <source>
        <dbReference type="Proteomes" id="UP000831019"/>
    </source>
</evidence>
<gene>
    <name evidence="1" type="ORF">DSM109990_00307</name>
</gene>
<name>A0ABY3ZLA7_9RHOB</name>
<proteinExistence type="predicted"/>
<reference evidence="2" key="1">
    <citation type="journal article" date="2022" name="Microorganisms">
        <title>Beyond the ABCs#Discovery of Three New Plasmid Types in Rhodobacterales (RepQ, RepY, RepW).</title>
        <authorList>
            <person name="Freese H.M."/>
            <person name="Ringel V."/>
            <person name="Overmann J."/>
            <person name="Petersen J."/>
        </authorList>
    </citation>
    <scope>NUCLEOTIDE SEQUENCE [LARGE SCALE GENOMIC DNA]</scope>
    <source>
        <strain evidence="2">DSM 109990</strain>
    </source>
</reference>
<protein>
    <submittedName>
        <fullName evidence="1">Uncharacterized protein</fullName>
    </submittedName>
</protein>